<reference evidence="9" key="1">
    <citation type="submission" date="2010-08" db="EMBL/GenBank/DDBJ databases">
        <title>Genome sequence of Parvularcula bermudensis HTCC2503.</title>
        <authorList>
            <person name="Kang D.-M."/>
            <person name="Oh H.-M."/>
            <person name="Cho J.-C."/>
        </authorList>
    </citation>
    <scope>NUCLEOTIDE SEQUENCE [LARGE SCALE GENOMIC DNA]</scope>
    <source>
        <strain evidence="9">ATCC BAA-594 / HTCC2503 / KCTC 12087</strain>
    </source>
</reference>
<protein>
    <submittedName>
        <fullName evidence="8">Conjugal transfer protein trbL</fullName>
    </submittedName>
</protein>
<dbReference type="Proteomes" id="UP000001302">
    <property type="component" value="Chromosome"/>
</dbReference>
<feature type="region of interest" description="Disordered" evidence="6">
    <location>
        <begin position="405"/>
        <end position="445"/>
    </location>
</feature>
<evidence type="ECO:0000256" key="5">
    <source>
        <dbReference type="ARBA" id="ARBA00023136"/>
    </source>
</evidence>
<comment type="subcellular location">
    <subcellularLocation>
        <location evidence="1">Membrane</location>
        <topology evidence="1">Multi-pass membrane protein</topology>
    </subcellularLocation>
</comment>
<dbReference type="eggNOG" id="COG3846">
    <property type="taxonomic scope" value="Bacteria"/>
</dbReference>
<dbReference type="OrthoDB" id="9788052at2"/>
<feature type="transmembrane region" description="Helical" evidence="7">
    <location>
        <begin position="63"/>
        <end position="85"/>
    </location>
</feature>
<evidence type="ECO:0000256" key="6">
    <source>
        <dbReference type="SAM" id="MobiDB-lite"/>
    </source>
</evidence>
<proteinExistence type="inferred from homology"/>
<organism evidence="8 9">
    <name type="scientific">Parvularcula bermudensis (strain ATCC BAA-594 / HTCC2503 / KCTC 12087)</name>
    <dbReference type="NCBI Taxonomy" id="314260"/>
    <lineage>
        <taxon>Bacteria</taxon>
        <taxon>Pseudomonadati</taxon>
        <taxon>Pseudomonadota</taxon>
        <taxon>Alphaproteobacteria</taxon>
        <taxon>Parvularculales</taxon>
        <taxon>Parvularculaceae</taxon>
        <taxon>Parvularcula</taxon>
    </lineage>
</organism>
<dbReference type="GO" id="GO:0030255">
    <property type="term" value="P:protein secretion by the type IV secretion system"/>
    <property type="evidence" value="ECO:0007669"/>
    <property type="project" value="InterPro"/>
</dbReference>
<evidence type="ECO:0000256" key="4">
    <source>
        <dbReference type="ARBA" id="ARBA00022989"/>
    </source>
</evidence>
<keyword evidence="3 7" id="KW-0812">Transmembrane</keyword>
<dbReference type="NCBIfam" id="NF010449">
    <property type="entry name" value="PRK13875.1"/>
    <property type="match status" value="1"/>
</dbReference>
<name>E0TDN6_PARBH</name>
<evidence type="ECO:0000313" key="9">
    <source>
        <dbReference type="Proteomes" id="UP000001302"/>
    </source>
</evidence>
<accession>E0TDN6</accession>
<keyword evidence="4 7" id="KW-1133">Transmembrane helix</keyword>
<feature type="transmembrane region" description="Helical" evidence="7">
    <location>
        <begin position="238"/>
        <end position="263"/>
    </location>
</feature>
<keyword evidence="9" id="KW-1185">Reference proteome</keyword>
<dbReference type="InterPro" id="IPR007688">
    <property type="entry name" value="Conjugal_tfr_TrbL/VirB6"/>
</dbReference>
<feature type="transmembrane region" description="Helical" evidence="7">
    <location>
        <begin position="269"/>
        <end position="292"/>
    </location>
</feature>
<evidence type="ECO:0000256" key="7">
    <source>
        <dbReference type="SAM" id="Phobius"/>
    </source>
</evidence>
<feature type="transmembrane region" description="Helical" evidence="7">
    <location>
        <begin position="207"/>
        <end position="226"/>
    </location>
</feature>
<feature type="transmembrane region" description="Helical" evidence="7">
    <location>
        <begin position="168"/>
        <end position="187"/>
    </location>
</feature>
<dbReference type="HOGENOM" id="CLU_049867_0_0_5"/>
<feature type="transmembrane region" description="Helical" evidence="7">
    <location>
        <begin position="135"/>
        <end position="161"/>
    </location>
</feature>
<evidence type="ECO:0000256" key="2">
    <source>
        <dbReference type="ARBA" id="ARBA00007802"/>
    </source>
</evidence>
<comment type="similarity">
    <text evidence="2">Belongs to the TrbL/VirB6 family.</text>
</comment>
<dbReference type="KEGG" id="pbr:PB2503_03582"/>
<feature type="compositionally biased region" description="Low complexity" evidence="6">
    <location>
        <begin position="406"/>
        <end position="427"/>
    </location>
</feature>
<dbReference type="STRING" id="314260.PB2503_03582"/>
<gene>
    <name evidence="8" type="ordered locus">PB2503_03582</name>
</gene>
<evidence type="ECO:0000256" key="3">
    <source>
        <dbReference type="ARBA" id="ARBA00022692"/>
    </source>
</evidence>
<evidence type="ECO:0000313" key="8">
    <source>
        <dbReference type="EMBL" id="ADM08791.1"/>
    </source>
</evidence>
<dbReference type="EMBL" id="CP002156">
    <property type="protein sequence ID" value="ADM08791.1"/>
    <property type="molecule type" value="Genomic_DNA"/>
</dbReference>
<dbReference type="NCBIfam" id="TIGR02783">
    <property type="entry name" value="TrbL_P"/>
    <property type="match status" value="1"/>
</dbReference>
<evidence type="ECO:0000256" key="1">
    <source>
        <dbReference type="ARBA" id="ARBA00004141"/>
    </source>
</evidence>
<feature type="transmembrane region" description="Helical" evidence="7">
    <location>
        <begin position="29"/>
        <end position="51"/>
    </location>
</feature>
<sequence length="445" mass="44407">MEDLGIIDRFLATFSTYIDSGFGLLGPDVAYLTAFLIGIDVVLAGVFWAMGPENNIIGTFVKKVLYVGFFALILNNFAFLANVIFESFAQLGLNASGSTITAADLLRPGFVADTGFTAGHPLLEEIGDLTGPVGFFVNFVTIAILFLAWLITLFAFFFLAIQLFVTVIEFKLTTLAGFVLIPFALWNKTSFLAERVLGNVISSGIKLMVLAVIVGIGSTLFGSVTAEITPGDVTLEDAATVILASLALVALGIFGPGIAAGLVSGAPQLGAGAVVGTAAGVGAGAIAGGALAGGALRAGAAATGGAIKAGASLSGGAATSFSLGKAASGANGWRATAAGVGAMAEAGARSFASGARSAASRAVAPVKRSFESGGRTAFSATGGTLGDVAAAPAATGGAPNWARQVQRQQLQRDASLAAASALRDGANNGSGGGSGDGPRLKQDED</sequence>
<keyword evidence="5 7" id="KW-0472">Membrane</keyword>
<dbReference type="InterPro" id="IPR014150">
    <property type="entry name" value="Conjugal_tfr_TrbL"/>
</dbReference>
<dbReference type="GO" id="GO:0016020">
    <property type="term" value="C:membrane"/>
    <property type="evidence" value="ECO:0007669"/>
    <property type="project" value="UniProtKB-SubCell"/>
</dbReference>
<reference evidence="8 9" key="2">
    <citation type="journal article" date="2011" name="J. Bacteriol.">
        <title>Complete genome sequence of strain HTCC2503T of Parvularcula bermudensis, the type species of the order "Parvularculales" in the class Alphaproteobacteria.</title>
        <authorList>
            <person name="Oh H.M."/>
            <person name="Kang I."/>
            <person name="Vergin K.L."/>
            <person name="Kang D."/>
            <person name="Rhee K.H."/>
            <person name="Giovannoni S.J."/>
            <person name="Cho J.C."/>
        </authorList>
    </citation>
    <scope>NUCLEOTIDE SEQUENCE [LARGE SCALE GENOMIC DNA]</scope>
    <source>
        <strain evidence="9">ATCC BAA-594 / HTCC2503 / KCTC 12087</strain>
    </source>
</reference>
<dbReference type="AlphaFoldDB" id="E0TDN6"/>
<dbReference type="RefSeq" id="WP_013299765.1">
    <property type="nucleotide sequence ID" value="NC_014414.1"/>
</dbReference>
<dbReference type="Pfam" id="PF04610">
    <property type="entry name" value="TrbL"/>
    <property type="match status" value="1"/>
</dbReference>